<name>K0IN17_NITGG</name>
<dbReference type="InterPro" id="IPR050311">
    <property type="entry name" value="ORC1/CDC6"/>
</dbReference>
<dbReference type="InterPro" id="IPR027417">
    <property type="entry name" value="P-loop_NTPase"/>
</dbReference>
<dbReference type="InterPro" id="IPR049945">
    <property type="entry name" value="AAA_22"/>
</dbReference>
<proteinExistence type="inferred from homology"/>
<evidence type="ECO:0000259" key="6">
    <source>
        <dbReference type="Pfam" id="PF13401"/>
    </source>
</evidence>
<keyword evidence="4 5" id="KW-0067">ATP-binding</keyword>
<keyword evidence="3 5" id="KW-0547">Nucleotide-binding</keyword>
<keyword evidence="8" id="KW-0132">Cell division</keyword>
<feature type="binding site" evidence="5">
    <location>
        <position position="221"/>
    </location>
    <ligand>
        <name>ATP</name>
        <dbReference type="ChEBI" id="CHEBI:30616"/>
    </ligand>
</feature>
<evidence type="ECO:0000256" key="4">
    <source>
        <dbReference type="ARBA" id="ARBA00022840"/>
    </source>
</evidence>
<evidence type="ECO:0000313" key="9">
    <source>
        <dbReference type="Proteomes" id="UP000008037"/>
    </source>
</evidence>
<accession>K0IN17</accession>
<dbReference type="InterPro" id="IPR036388">
    <property type="entry name" value="WH-like_DNA-bd_sf"/>
</dbReference>
<organism evidence="8 9">
    <name type="scientific">Nitrososphaera gargensis (strain Ga9.2)</name>
    <dbReference type="NCBI Taxonomy" id="1237085"/>
    <lineage>
        <taxon>Archaea</taxon>
        <taxon>Nitrososphaerota</taxon>
        <taxon>Nitrososphaeria</taxon>
        <taxon>Nitrososphaerales</taxon>
        <taxon>Nitrososphaeraceae</taxon>
        <taxon>Nitrososphaera</taxon>
    </lineage>
</organism>
<evidence type="ECO:0000313" key="8">
    <source>
        <dbReference type="EMBL" id="AFU58594.1"/>
    </source>
</evidence>
<dbReference type="Pfam" id="PF13401">
    <property type="entry name" value="AAA_22"/>
    <property type="match status" value="1"/>
</dbReference>
<dbReference type="KEGG" id="nga:Ngar_c16610"/>
<reference evidence="8 9" key="1">
    <citation type="journal article" date="2012" name="Environ. Microbiol.">
        <title>The genome of the ammonia-oxidizing Candidatus Nitrososphaera gargensis: insights into metabolic versatility and environmental adaptations.</title>
        <authorList>
            <person name="Spang A."/>
            <person name="Poehlein A."/>
            <person name="Offre P."/>
            <person name="Zumbragel S."/>
            <person name="Haider S."/>
            <person name="Rychlik N."/>
            <person name="Nowka B."/>
            <person name="Schmeisser C."/>
            <person name="Lebedeva E.V."/>
            <person name="Rattei T."/>
            <person name="Bohm C."/>
            <person name="Schmid M."/>
            <person name="Galushko A."/>
            <person name="Hatzenpichler R."/>
            <person name="Weinmaier T."/>
            <person name="Daniel R."/>
            <person name="Schleper C."/>
            <person name="Spieck E."/>
            <person name="Streit W."/>
            <person name="Wagner M."/>
        </authorList>
    </citation>
    <scope>NUCLEOTIDE SEQUENCE [LARGE SCALE GENOMIC DNA]</scope>
    <source>
        <strain evidence="9">Ga9.2</strain>
    </source>
</reference>
<keyword evidence="8" id="KW-0131">Cell cycle</keyword>
<dbReference type="HOGENOM" id="CLU_025112_3_1_2"/>
<dbReference type="AlphaFoldDB" id="K0IN17"/>
<dbReference type="InParanoid" id="K0IN17"/>
<dbReference type="PANTHER" id="PTHR10763">
    <property type="entry name" value="CELL DIVISION CONTROL PROTEIN 6-RELATED"/>
    <property type="match status" value="1"/>
</dbReference>
<protein>
    <recommendedName>
        <fullName evidence="5">ORC1-type DNA replication protein</fullName>
    </recommendedName>
</protein>
<dbReference type="Gene3D" id="3.40.50.300">
    <property type="entry name" value="P-loop containing nucleotide triphosphate hydrolases"/>
    <property type="match status" value="1"/>
</dbReference>
<dbReference type="SUPFAM" id="SSF52540">
    <property type="entry name" value="P-loop containing nucleoside triphosphate hydrolases"/>
    <property type="match status" value="1"/>
</dbReference>
<evidence type="ECO:0000259" key="7">
    <source>
        <dbReference type="Pfam" id="PF22703"/>
    </source>
</evidence>
<dbReference type="GO" id="GO:0051301">
    <property type="term" value="P:cell division"/>
    <property type="evidence" value="ECO:0007669"/>
    <property type="project" value="UniProtKB-KW"/>
</dbReference>
<dbReference type="NCBIfam" id="TIGR02928">
    <property type="entry name" value="orc1/cdc6 family replication initiation protein"/>
    <property type="match status" value="1"/>
</dbReference>
<evidence type="ECO:0000256" key="3">
    <source>
        <dbReference type="ARBA" id="ARBA00022741"/>
    </source>
</evidence>
<dbReference type="STRING" id="1237085.Ngar_c16610"/>
<dbReference type="EMBL" id="CP002408">
    <property type="protein sequence ID" value="AFU58594.1"/>
    <property type="molecule type" value="Genomic_DNA"/>
</dbReference>
<dbReference type="PANTHER" id="PTHR10763:SF31">
    <property type="entry name" value="ORC1-TYPE DNA REPLICATION PROTEIN 2"/>
    <property type="match status" value="1"/>
</dbReference>
<keyword evidence="2 5" id="KW-0235">DNA replication</keyword>
<comment type="similarity">
    <text evidence="1 5">Belongs to the CDC6/cdc18 family.</text>
</comment>
<dbReference type="Pfam" id="PF22703">
    <property type="entry name" value="Cdc6_lid"/>
    <property type="match status" value="1"/>
</dbReference>
<keyword evidence="9" id="KW-1185">Reference proteome</keyword>
<evidence type="ECO:0000256" key="1">
    <source>
        <dbReference type="ARBA" id="ARBA00006184"/>
    </source>
</evidence>
<feature type="domain" description="Cdc6 AAA+ ATPase-type lid" evidence="7">
    <location>
        <begin position="228"/>
        <end position="294"/>
    </location>
</feature>
<dbReference type="GO" id="GO:0006260">
    <property type="term" value="P:DNA replication"/>
    <property type="evidence" value="ECO:0007669"/>
    <property type="project" value="UniProtKB-UniRule"/>
</dbReference>
<dbReference type="InterPro" id="IPR055237">
    <property type="entry name" value="Cdc6_lid"/>
</dbReference>
<dbReference type="InterPro" id="IPR014277">
    <property type="entry name" value="Orc1/Cdc6_arc"/>
</dbReference>
<dbReference type="Gene3D" id="1.10.8.60">
    <property type="match status" value="1"/>
</dbReference>
<comment type="function">
    <text evidence="5">Involved in regulation of DNA replication.</text>
</comment>
<gene>
    <name evidence="8" type="primary">cdc6</name>
    <name evidence="8" type="ordered locus">Ngar_c16610</name>
</gene>
<dbReference type="GO" id="GO:0016887">
    <property type="term" value="F:ATP hydrolysis activity"/>
    <property type="evidence" value="ECO:0007669"/>
    <property type="project" value="InterPro"/>
</dbReference>
<evidence type="ECO:0000256" key="2">
    <source>
        <dbReference type="ARBA" id="ARBA00022705"/>
    </source>
</evidence>
<feature type="binding site" evidence="5">
    <location>
        <position position="233"/>
    </location>
    <ligand>
        <name>ATP</name>
        <dbReference type="ChEBI" id="CHEBI:30616"/>
    </ligand>
</feature>
<feature type="domain" description="ORC1/DEAH AAA+ ATPase" evidence="6">
    <location>
        <begin position="63"/>
        <end position="191"/>
    </location>
</feature>
<dbReference type="HAMAP" id="MF_01407">
    <property type="entry name" value="ORC1_type_DNA_replic_protein"/>
    <property type="match status" value="1"/>
</dbReference>
<feature type="binding site" evidence="5">
    <location>
        <begin position="72"/>
        <end position="76"/>
    </location>
    <ligand>
        <name>ATP</name>
        <dbReference type="ChEBI" id="CHEBI:30616"/>
    </ligand>
</feature>
<sequence>MTDYPYPIIAGEEMSESAIFHDRSKLSPRYVPEELPHRQAQIEQIIHVFSDAAKDPDRFPLTILQVVGVAGIGKTSTILRSSKIIEEQFVKSRLVLKTAYINLKLQGGNKYAIYRFLLERIAPELPAQGLSAEEMLRYLLRYLRENKQYALIIMDEIDYLIKTSKDTGIIYDLTRLNEFEPDKPCNVKGVVFIARSTEFYSRLDPAELSTLGRVPMEFHPYSIEQVSDILESRAGQAFNPKAIGSDVIDKVAEITASPEVNGDVRYALDLLLYAGNLAESQGTGRVTLDHVRKVHGQVHPSITTEEIEQLSKNHLVSLMALVRALKSKKKPYVELKDVRLYASELAERLGMKKIDVEDYLDDLKARRLVDIRSLKEIGLHGASLAELEPALMNRIKGGEK</sequence>
<evidence type="ECO:0000256" key="5">
    <source>
        <dbReference type="HAMAP-Rule" id="MF_01407"/>
    </source>
</evidence>
<dbReference type="Gene3D" id="1.10.10.10">
    <property type="entry name" value="Winged helix-like DNA-binding domain superfamily/Winged helix DNA-binding domain"/>
    <property type="match status" value="1"/>
</dbReference>
<dbReference type="GO" id="GO:0005524">
    <property type="term" value="F:ATP binding"/>
    <property type="evidence" value="ECO:0007669"/>
    <property type="project" value="UniProtKB-UniRule"/>
</dbReference>
<dbReference type="Proteomes" id="UP000008037">
    <property type="component" value="Chromosome"/>
</dbReference>